<accession>A0A2J8I889</accession>
<reference evidence="3 6" key="2">
    <citation type="submission" date="2018-06" db="EMBL/GenBank/DDBJ databases">
        <title>Freshwater and sediment microbial communities from various areas in North America, analyzing microbe dynamics in response to fracking.</title>
        <authorList>
            <person name="Lamendella R."/>
        </authorList>
    </citation>
    <scope>NUCLEOTIDE SEQUENCE [LARGE SCALE GENOMIC DNA]</scope>
    <source>
        <strain evidence="3 6">99A</strain>
    </source>
</reference>
<dbReference type="Proteomes" id="UP000248729">
    <property type="component" value="Unassembled WGS sequence"/>
</dbReference>
<dbReference type="Proteomes" id="UP000236449">
    <property type="component" value="Unassembled WGS sequence"/>
</dbReference>
<comment type="caution">
    <text evidence="2">The sequence shown here is derived from an EMBL/GenBank/DDBJ whole genome shotgun (WGS) entry which is preliminary data.</text>
</comment>
<dbReference type="OrthoDB" id="5900883at2"/>
<evidence type="ECO:0000313" key="6">
    <source>
        <dbReference type="Proteomes" id="UP000248729"/>
    </source>
</evidence>
<dbReference type="AlphaFoldDB" id="A0A2J8I889"/>
<dbReference type="EMBL" id="QLTR01000015">
    <property type="protein sequence ID" value="RAS62120.1"/>
    <property type="molecule type" value="Genomic_DNA"/>
</dbReference>
<reference evidence="4 5" key="1">
    <citation type="submission" date="2018-01" db="EMBL/GenBank/DDBJ databases">
        <title>Draft genome sequences of six Vibrio diazotrophicus strains isolated from deep-sea sediments of the Baltic Sea.</title>
        <authorList>
            <person name="Castillo D."/>
            <person name="Vandieken V."/>
            <person name="Chiang O."/>
            <person name="Middelboe M."/>
        </authorList>
    </citation>
    <scope>NUCLEOTIDE SEQUENCE [LARGE SCALE GENOMIC DNA]</scope>
    <source>
        <strain evidence="2 4">60.27F</strain>
        <strain evidence="1 5">65.10M</strain>
    </source>
</reference>
<evidence type="ECO:0000313" key="1">
    <source>
        <dbReference type="EMBL" id="PNH99307.1"/>
    </source>
</evidence>
<evidence type="ECO:0000313" key="5">
    <source>
        <dbReference type="Proteomes" id="UP000236547"/>
    </source>
</evidence>
<keyword evidence="5" id="KW-1185">Reference proteome</keyword>
<name>A0A2J8I889_VIBDI</name>
<dbReference type="EMBL" id="POSK01000001">
    <property type="protein sequence ID" value="PNI06740.1"/>
    <property type="molecule type" value="Genomic_DNA"/>
</dbReference>
<evidence type="ECO:0000313" key="2">
    <source>
        <dbReference type="EMBL" id="PNI06740.1"/>
    </source>
</evidence>
<dbReference type="GeneID" id="94027137"/>
<organism evidence="2 4">
    <name type="scientific">Vibrio diazotrophicus</name>
    <dbReference type="NCBI Taxonomy" id="685"/>
    <lineage>
        <taxon>Bacteria</taxon>
        <taxon>Pseudomonadati</taxon>
        <taxon>Pseudomonadota</taxon>
        <taxon>Gammaproteobacteria</taxon>
        <taxon>Vibrionales</taxon>
        <taxon>Vibrionaceae</taxon>
        <taxon>Vibrio</taxon>
    </lineage>
</organism>
<dbReference type="InterPro" id="IPR021388">
    <property type="entry name" value="DUF3024"/>
</dbReference>
<dbReference type="Proteomes" id="UP000236547">
    <property type="component" value="Unassembled WGS sequence"/>
</dbReference>
<dbReference type="Pfam" id="PF11225">
    <property type="entry name" value="DUF3024"/>
    <property type="match status" value="1"/>
</dbReference>
<gene>
    <name evidence="2" type="ORF">C1N32_01670</name>
    <name evidence="1" type="ORF">C1O25_17655</name>
    <name evidence="3" type="ORF">DET48_11550</name>
</gene>
<evidence type="ECO:0000313" key="3">
    <source>
        <dbReference type="EMBL" id="RAS62120.1"/>
    </source>
</evidence>
<protein>
    <submittedName>
        <fullName evidence="2">DUF3024 domain-containing protein</fullName>
    </submittedName>
</protein>
<evidence type="ECO:0000313" key="4">
    <source>
        <dbReference type="Proteomes" id="UP000236449"/>
    </source>
</evidence>
<dbReference type="EMBL" id="POSM01000031">
    <property type="protein sequence ID" value="PNH99307.1"/>
    <property type="molecule type" value="Genomic_DNA"/>
</dbReference>
<dbReference type="RefSeq" id="WP_042485671.1">
    <property type="nucleotide sequence ID" value="NZ_CBCRWT010000047.1"/>
</dbReference>
<proteinExistence type="predicted"/>
<sequence length="117" mass="13800">MTVVNLLQRQIERRAELVCHSRNRSLPVDLGKSSFEPIDNGVQFIQQHYKLDSVHSEYSSPVARIVWDADARHWELYIPTREDNSEMWVPYPFLSKSSDLTAVMREIEKDPKSYFWS</sequence>